<accession>A0A5C3NQC0</accession>
<sequence length="217" mass="24440">MHSNEQSYVQDMLTQNAAVENAWWIRARCPLRRTCKPRIPVRVLMWRRRGGCTMTASTAPYGSMNHGSISIHRLVGGSEMGESGCGVPAVIGKEMYRWAWEQCMQMFGSGRGQVEAHTFSCELESKTRAKRRRGYEVGPTQDYSVIGYKTTMRSDFCCGTRGRTRVNKERGRLSIGADEHSKGGRQRRIDVFTWGVGLPAKTLPVFEQSTQILIGKV</sequence>
<evidence type="ECO:0000313" key="1">
    <source>
        <dbReference type="EMBL" id="TFK78568.1"/>
    </source>
</evidence>
<evidence type="ECO:0000313" key="2">
    <source>
        <dbReference type="Proteomes" id="UP000308197"/>
    </source>
</evidence>
<gene>
    <name evidence="1" type="ORF">K466DRAFT_570757</name>
</gene>
<reference evidence="1 2" key="1">
    <citation type="journal article" date="2019" name="Nat. Ecol. Evol.">
        <title>Megaphylogeny resolves global patterns of mushroom evolution.</title>
        <authorList>
            <person name="Varga T."/>
            <person name="Krizsan K."/>
            <person name="Foldi C."/>
            <person name="Dima B."/>
            <person name="Sanchez-Garcia M."/>
            <person name="Sanchez-Ramirez S."/>
            <person name="Szollosi G.J."/>
            <person name="Szarkandi J.G."/>
            <person name="Papp V."/>
            <person name="Albert L."/>
            <person name="Andreopoulos W."/>
            <person name="Angelini C."/>
            <person name="Antonin V."/>
            <person name="Barry K.W."/>
            <person name="Bougher N.L."/>
            <person name="Buchanan P."/>
            <person name="Buyck B."/>
            <person name="Bense V."/>
            <person name="Catcheside P."/>
            <person name="Chovatia M."/>
            <person name="Cooper J."/>
            <person name="Damon W."/>
            <person name="Desjardin D."/>
            <person name="Finy P."/>
            <person name="Geml J."/>
            <person name="Haridas S."/>
            <person name="Hughes K."/>
            <person name="Justo A."/>
            <person name="Karasinski D."/>
            <person name="Kautmanova I."/>
            <person name="Kiss B."/>
            <person name="Kocsube S."/>
            <person name="Kotiranta H."/>
            <person name="LaButti K.M."/>
            <person name="Lechner B.E."/>
            <person name="Liimatainen K."/>
            <person name="Lipzen A."/>
            <person name="Lukacs Z."/>
            <person name="Mihaltcheva S."/>
            <person name="Morgado L.N."/>
            <person name="Niskanen T."/>
            <person name="Noordeloos M.E."/>
            <person name="Ohm R.A."/>
            <person name="Ortiz-Santana B."/>
            <person name="Ovrebo C."/>
            <person name="Racz N."/>
            <person name="Riley R."/>
            <person name="Savchenko A."/>
            <person name="Shiryaev A."/>
            <person name="Soop K."/>
            <person name="Spirin V."/>
            <person name="Szebenyi C."/>
            <person name="Tomsovsky M."/>
            <person name="Tulloss R.E."/>
            <person name="Uehling J."/>
            <person name="Grigoriev I.V."/>
            <person name="Vagvolgyi C."/>
            <person name="Papp T."/>
            <person name="Martin F.M."/>
            <person name="Miettinen O."/>
            <person name="Hibbett D.S."/>
            <person name="Nagy L.G."/>
        </authorList>
    </citation>
    <scope>NUCLEOTIDE SEQUENCE [LARGE SCALE GENOMIC DNA]</scope>
    <source>
        <strain evidence="1 2">HHB13444</strain>
    </source>
</reference>
<dbReference type="EMBL" id="ML212454">
    <property type="protein sequence ID" value="TFK78568.1"/>
    <property type="molecule type" value="Genomic_DNA"/>
</dbReference>
<proteinExistence type="predicted"/>
<name>A0A5C3NQC0_9APHY</name>
<dbReference type="InParanoid" id="A0A5C3NQC0"/>
<protein>
    <submittedName>
        <fullName evidence="1">Uncharacterized protein</fullName>
    </submittedName>
</protein>
<keyword evidence="2" id="KW-1185">Reference proteome</keyword>
<dbReference type="AlphaFoldDB" id="A0A5C3NQC0"/>
<dbReference type="Proteomes" id="UP000308197">
    <property type="component" value="Unassembled WGS sequence"/>
</dbReference>
<organism evidence="1 2">
    <name type="scientific">Polyporus arcularius HHB13444</name>
    <dbReference type="NCBI Taxonomy" id="1314778"/>
    <lineage>
        <taxon>Eukaryota</taxon>
        <taxon>Fungi</taxon>
        <taxon>Dikarya</taxon>
        <taxon>Basidiomycota</taxon>
        <taxon>Agaricomycotina</taxon>
        <taxon>Agaricomycetes</taxon>
        <taxon>Polyporales</taxon>
        <taxon>Polyporaceae</taxon>
        <taxon>Polyporus</taxon>
    </lineage>
</organism>